<gene>
    <name evidence="1" type="ORF">Patl1_28895</name>
</gene>
<evidence type="ECO:0000313" key="2">
    <source>
        <dbReference type="Proteomes" id="UP001164250"/>
    </source>
</evidence>
<dbReference type="Proteomes" id="UP001164250">
    <property type="component" value="Chromosome 5"/>
</dbReference>
<dbReference type="EMBL" id="CM047901">
    <property type="protein sequence ID" value="KAJ0097582.1"/>
    <property type="molecule type" value="Genomic_DNA"/>
</dbReference>
<sequence>MKIYRCEYVSSLCPRACDSKIKSKSRSSSLINSDTNLFAFILAVSVRSFCLIFLHGNFNINSKVQMDIVSGFCFLCPLKNVFGNCFVRWKYVWAVDCKLVVKGVDSVLSFTVKSCFLEGPPAHRFSALKHFAPDDSVEDLLGVLQKHAQLVQGLWVPRSLLLFDDKATCLARDYVLLLFSKNLAVKSEQLLVEAKLKDHIKRIVNVFAVERPSFKDWKFKEHRDVSFIKEYPNIVKKQEQIWAAAEEQVTDVINRSRKVGPCKGVGTQKSGTAGKPLKAMNSDEGATGVQSRKPMSKESRQVLPKALQKIIQIHKVCRYGPYGVWNSFLTQIKI</sequence>
<keyword evidence="2" id="KW-1185">Reference proteome</keyword>
<comment type="caution">
    <text evidence="1">The sequence shown here is derived from an EMBL/GenBank/DDBJ whole genome shotgun (WGS) entry which is preliminary data.</text>
</comment>
<name>A0ACC1BFE8_9ROSI</name>
<accession>A0ACC1BFE8</accession>
<organism evidence="1 2">
    <name type="scientific">Pistacia atlantica</name>
    <dbReference type="NCBI Taxonomy" id="434234"/>
    <lineage>
        <taxon>Eukaryota</taxon>
        <taxon>Viridiplantae</taxon>
        <taxon>Streptophyta</taxon>
        <taxon>Embryophyta</taxon>
        <taxon>Tracheophyta</taxon>
        <taxon>Spermatophyta</taxon>
        <taxon>Magnoliopsida</taxon>
        <taxon>eudicotyledons</taxon>
        <taxon>Gunneridae</taxon>
        <taxon>Pentapetalae</taxon>
        <taxon>rosids</taxon>
        <taxon>malvids</taxon>
        <taxon>Sapindales</taxon>
        <taxon>Anacardiaceae</taxon>
        <taxon>Pistacia</taxon>
    </lineage>
</organism>
<evidence type="ECO:0000313" key="1">
    <source>
        <dbReference type="EMBL" id="KAJ0097582.1"/>
    </source>
</evidence>
<protein>
    <submittedName>
        <fullName evidence="1">Uncharacterized protein</fullName>
    </submittedName>
</protein>
<reference evidence="2" key="1">
    <citation type="journal article" date="2023" name="G3 (Bethesda)">
        <title>Genome assembly and association tests identify interacting loci associated with vigor, precocity, and sex in interspecific pistachio rootstocks.</title>
        <authorList>
            <person name="Palmer W."/>
            <person name="Jacygrad E."/>
            <person name="Sagayaradj S."/>
            <person name="Cavanaugh K."/>
            <person name="Han R."/>
            <person name="Bertier L."/>
            <person name="Beede B."/>
            <person name="Kafkas S."/>
            <person name="Golino D."/>
            <person name="Preece J."/>
            <person name="Michelmore R."/>
        </authorList>
    </citation>
    <scope>NUCLEOTIDE SEQUENCE [LARGE SCALE GENOMIC DNA]</scope>
</reference>
<proteinExistence type="predicted"/>